<dbReference type="AlphaFoldDB" id="A0A4S4EC95"/>
<dbReference type="CDD" id="cd22269">
    <property type="entry name" value="DPBB_EG45-like"/>
    <property type="match status" value="1"/>
</dbReference>
<sequence>MGELKMEEMSLPALFDQARKMHLSVVESDIDQTWRCLCFIAAVWSLYYIPADSCPLSAYLGFRYLRSQPRPSRDVLGWFSSGVVLLVAGDIGTASSYDPPYLPTRCNGYDQGQFPQGGYFVAASDGVWDNGAACGRRYRMRCISGRKRPCKGNSIVVQVVDACRSNPCQATFILSNQAFDAISKLPDAKINVEYAQ</sequence>
<name>A0A4S4EC95_CAMSN</name>
<dbReference type="Gene3D" id="2.40.40.10">
    <property type="entry name" value="RlpA-like domain"/>
    <property type="match status" value="1"/>
</dbReference>
<organism evidence="2 3">
    <name type="scientific">Camellia sinensis var. sinensis</name>
    <name type="common">China tea</name>
    <dbReference type="NCBI Taxonomy" id="542762"/>
    <lineage>
        <taxon>Eukaryota</taxon>
        <taxon>Viridiplantae</taxon>
        <taxon>Streptophyta</taxon>
        <taxon>Embryophyta</taxon>
        <taxon>Tracheophyta</taxon>
        <taxon>Spermatophyta</taxon>
        <taxon>Magnoliopsida</taxon>
        <taxon>eudicotyledons</taxon>
        <taxon>Gunneridae</taxon>
        <taxon>Pentapetalae</taxon>
        <taxon>asterids</taxon>
        <taxon>Ericales</taxon>
        <taxon>Theaceae</taxon>
        <taxon>Camellia</taxon>
    </lineage>
</organism>
<evidence type="ECO:0000259" key="1">
    <source>
        <dbReference type="PROSITE" id="PS50842"/>
    </source>
</evidence>
<evidence type="ECO:0000313" key="3">
    <source>
        <dbReference type="Proteomes" id="UP000306102"/>
    </source>
</evidence>
<keyword evidence="3" id="KW-1185">Reference proteome</keyword>
<dbReference type="Pfam" id="PF03330">
    <property type="entry name" value="DPBB_1"/>
    <property type="match status" value="1"/>
</dbReference>
<comment type="caution">
    <text evidence="2">The sequence shown here is derived from an EMBL/GenBank/DDBJ whole genome shotgun (WGS) entry which is preliminary data.</text>
</comment>
<dbReference type="PANTHER" id="PTHR47480">
    <property type="entry name" value="EG45-LIKE DOMAIN CONTAINING PROTEIN"/>
    <property type="match status" value="1"/>
</dbReference>
<dbReference type="PROSITE" id="PS50842">
    <property type="entry name" value="EXPANSIN_EG45"/>
    <property type="match status" value="1"/>
</dbReference>
<dbReference type="InterPro" id="IPR007112">
    <property type="entry name" value="Expansin/allergen_DPBB_dom"/>
</dbReference>
<evidence type="ECO:0000313" key="2">
    <source>
        <dbReference type="EMBL" id="THG13878.1"/>
    </source>
</evidence>
<reference evidence="2 3" key="1">
    <citation type="journal article" date="2018" name="Proc. Natl. Acad. Sci. U.S.A.">
        <title>Draft genome sequence of Camellia sinensis var. sinensis provides insights into the evolution of the tea genome and tea quality.</title>
        <authorList>
            <person name="Wei C."/>
            <person name="Yang H."/>
            <person name="Wang S."/>
            <person name="Zhao J."/>
            <person name="Liu C."/>
            <person name="Gao L."/>
            <person name="Xia E."/>
            <person name="Lu Y."/>
            <person name="Tai Y."/>
            <person name="She G."/>
            <person name="Sun J."/>
            <person name="Cao H."/>
            <person name="Tong W."/>
            <person name="Gao Q."/>
            <person name="Li Y."/>
            <person name="Deng W."/>
            <person name="Jiang X."/>
            <person name="Wang W."/>
            <person name="Chen Q."/>
            <person name="Zhang S."/>
            <person name="Li H."/>
            <person name="Wu J."/>
            <person name="Wang P."/>
            <person name="Li P."/>
            <person name="Shi C."/>
            <person name="Zheng F."/>
            <person name="Jian J."/>
            <person name="Huang B."/>
            <person name="Shan D."/>
            <person name="Shi M."/>
            <person name="Fang C."/>
            <person name="Yue Y."/>
            <person name="Li F."/>
            <person name="Li D."/>
            <person name="Wei S."/>
            <person name="Han B."/>
            <person name="Jiang C."/>
            <person name="Yin Y."/>
            <person name="Xia T."/>
            <person name="Zhang Z."/>
            <person name="Bennetzen J.L."/>
            <person name="Zhao S."/>
            <person name="Wan X."/>
        </authorList>
    </citation>
    <scope>NUCLEOTIDE SEQUENCE [LARGE SCALE GENOMIC DNA]</scope>
    <source>
        <strain evidence="3">cv. Shuchazao</strain>
        <tissue evidence="2">Leaf</tissue>
    </source>
</reference>
<gene>
    <name evidence="2" type="ORF">TEA_027259</name>
</gene>
<dbReference type="Proteomes" id="UP000306102">
    <property type="component" value="Unassembled WGS sequence"/>
</dbReference>
<dbReference type="EMBL" id="SDRB02005620">
    <property type="protein sequence ID" value="THG13878.1"/>
    <property type="molecule type" value="Genomic_DNA"/>
</dbReference>
<dbReference type="SUPFAM" id="SSF50685">
    <property type="entry name" value="Barwin-like endoglucanases"/>
    <property type="match status" value="1"/>
</dbReference>
<accession>A0A4S4EC95</accession>
<dbReference type="PANTHER" id="PTHR47480:SF5">
    <property type="entry name" value="EG45-LIKE DOMAIN CONTAINING PROTEIN"/>
    <property type="match status" value="1"/>
</dbReference>
<dbReference type="InterPro" id="IPR009009">
    <property type="entry name" value="RlpA-like_DPBB"/>
</dbReference>
<feature type="domain" description="Expansin-like EG45" evidence="1">
    <location>
        <begin position="92"/>
        <end position="196"/>
    </location>
</feature>
<protein>
    <recommendedName>
        <fullName evidence="1">Expansin-like EG45 domain-containing protein</fullName>
    </recommendedName>
</protein>
<proteinExistence type="predicted"/>
<dbReference type="InterPro" id="IPR036908">
    <property type="entry name" value="RlpA-like_sf"/>
</dbReference>